<keyword evidence="5" id="KW-1185">Reference proteome</keyword>
<organism evidence="4 5">
    <name type="scientific">Paralvinella palmiformis</name>
    <dbReference type="NCBI Taxonomy" id="53620"/>
    <lineage>
        <taxon>Eukaryota</taxon>
        <taxon>Metazoa</taxon>
        <taxon>Spiralia</taxon>
        <taxon>Lophotrochozoa</taxon>
        <taxon>Annelida</taxon>
        <taxon>Polychaeta</taxon>
        <taxon>Sedentaria</taxon>
        <taxon>Canalipalpata</taxon>
        <taxon>Terebellida</taxon>
        <taxon>Terebelliformia</taxon>
        <taxon>Alvinellidae</taxon>
        <taxon>Paralvinella</taxon>
    </lineage>
</organism>
<dbReference type="SMART" id="SM00308">
    <property type="entry name" value="LH2"/>
    <property type="match status" value="1"/>
</dbReference>
<accession>A0AAD9JT92</accession>
<feature type="compositionally biased region" description="Low complexity" evidence="2">
    <location>
        <begin position="1566"/>
        <end position="1579"/>
    </location>
</feature>
<feature type="compositionally biased region" description="Basic and acidic residues" evidence="2">
    <location>
        <begin position="529"/>
        <end position="560"/>
    </location>
</feature>
<feature type="compositionally biased region" description="Low complexity" evidence="2">
    <location>
        <begin position="204"/>
        <end position="215"/>
    </location>
</feature>
<dbReference type="Pfam" id="PF01477">
    <property type="entry name" value="PLAT"/>
    <property type="match status" value="3"/>
</dbReference>
<feature type="region of interest" description="Disordered" evidence="2">
    <location>
        <begin position="1772"/>
        <end position="1791"/>
    </location>
</feature>
<dbReference type="InterPro" id="IPR036392">
    <property type="entry name" value="PLAT/LH2_dom_sf"/>
</dbReference>
<feature type="region of interest" description="Disordered" evidence="2">
    <location>
        <begin position="802"/>
        <end position="887"/>
    </location>
</feature>
<dbReference type="PANTHER" id="PTHR23034">
    <property type="entry name" value="GLUTAMATE-RICH PROTEIN 3"/>
    <property type="match status" value="1"/>
</dbReference>
<feature type="region of interest" description="Disordered" evidence="2">
    <location>
        <begin position="1345"/>
        <end position="1390"/>
    </location>
</feature>
<dbReference type="PROSITE" id="PS50095">
    <property type="entry name" value="PLAT"/>
    <property type="match status" value="3"/>
</dbReference>
<feature type="region of interest" description="Disordered" evidence="2">
    <location>
        <begin position="314"/>
        <end position="381"/>
    </location>
</feature>
<dbReference type="Gene3D" id="2.60.60.20">
    <property type="entry name" value="PLAT/LH2 domain"/>
    <property type="match status" value="1"/>
</dbReference>
<feature type="compositionally biased region" description="Basic and acidic residues" evidence="2">
    <location>
        <begin position="834"/>
        <end position="844"/>
    </location>
</feature>
<dbReference type="Proteomes" id="UP001208570">
    <property type="component" value="Unassembled WGS sequence"/>
</dbReference>
<dbReference type="InterPro" id="IPR001024">
    <property type="entry name" value="PLAT/LH2_dom"/>
</dbReference>
<dbReference type="EMBL" id="JAODUP010000174">
    <property type="protein sequence ID" value="KAK2158240.1"/>
    <property type="molecule type" value="Genomic_DNA"/>
</dbReference>
<dbReference type="InterPro" id="IPR001611">
    <property type="entry name" value="Leu-rich_rpt"/>
</dbReference>
<feature type="compositionally biased region" description="Low complexity" evidence="2">
    <location>
        <begin position="1378"/>
        <end position="1390"/>
    </location>
</feature>
<dbReference type="SUPFAM" id="SSF49723">
    <property type="entry name" value="Lipase/lipooxygenase domain (PLAT/LH2 domain)"/>
    <property type="match status" value="3"/>
</dbReference>
<evidence type="ECO:0000313" key="5">
    <source>
        <dbReference type="Proteomes" id="UP001208570"/>
    </source>
</evidence>
<dbReference type="CDD" id="cd01756">
    <property type="entry name" value="PLAT_repeat"/>
    <property type="match status" value="3"/>
</dbReference>
<feature type="compositionally biased region" description="Basic and acidic residues" evidence="2">
    <location>
        <begin position="1548"/>
        <end position="1563"/>
    </location>
</feature>
<feature type="region of interest" description="Disordered" evidence="2">
    <location>
        <begin position="1412"/>
        <end position="1624"/>
    </location>
</feature>
<feature type="compositionally biased region" description="Basic and acidic residues" evidence="2">
    <location>
        <begin position="179"/>
        <end position="190"/>
    </location>
</feature>
<feature type="compositionally biased region" description="Basic and acidic residues" evidence="2">
    <location>
        <begin position="1440"/>
        <end position="1457"/>
    </location>
</feature>
<feature type="compositionally biased region" description="Low complexity" evidence="2">
    <location>
        <begin position="639"/>
        <end position="676"/>
    </location>
</feature>
<feature type="compositionally biased region" description="Polar residues" evidence="2">
    <location>
        <begin position="356"/>
        <end position="371"/>
    </location>
</feature>
<feature type="domain" description="PLAT" evidence="3">
    <location>
        <begin position="1189"/>
        <end position="1348"/>
    </location>
</feature>
<feature type="domain" description="PLAT" evidence="3">
    <location>
        <begin position="890"/>
        <end position="1010"/>
    </location>
</feature>
<feature type="compositionally biased region" description="Basic residues" evidence="2">
    <location>
        <begin position="274"/>
        <end position="283"/>
    </location>
</feature>
<gene>
    <name evidence="4" type="ORF">LSH36_174g04006</name>
</gene>
<feature type="compositionally biased region" description="Polar residues" evidence="2">
    <location>
        <begin position="710"/>
        <end position="726"/>
    </location>
</feature>
<evidence type="ECO:0000256" key="1">
    <source>
        <dbReference type="PROSITE-ProRule" id="PRU00152"/>
    </source>
</evidence>
<evidence type="ECO:0000259" key="3">
    <source>
        <dbReference type="PROSITE" id="PS50095"/>
    </source>
</evidence>
<feature type="compositionally biased region" description="Basic and acidic residues" evidence="2">
    <location>
        <begin position="595"/>
        <end position="638"/>
    </location>
</feature>
<dbReference type="PANTHER" id="PTHR23034:SF2">
    <property type="entry name" value="GLUTAMATE-RICH PROTEIN 3"/>
    <property type="match status" value="1"/>
</dbReference>
<comment type="caution">
    <text evidence="1">Lacks conserved residue(s) required for the propagation of feature annotation.</text>
</comment>
<evidence type="ECO:0000256" key="2">
    <source>
        <dbReference type="SAM" id="MobiDB-lite"/>
    </source>
</evidence>
<feature type="region of interest" description="Disordered" evidence="2">
    <location>
        <begin position="511"/>
        <end position="560"/>
    </location>
</feature>
<name>A0AAD9JT92_9ANNE</name>
<dbReference type="InterPro" id="IPR048257">
    <property type="entry name" value="DUF4590"/>
</dbReference>
<feature type="compositionally biased region" description="Low complexity" evidence="2">
    <location>
        <begin position="683"/>
        <end position="692"/>
    </location>
</feature>
<feature type="domain" description="PLAT" evidence="3">
    <location>
        <begin position="1026"/>
        <end position="1173"/>
    </location>
</feature>
<feature type="compositionally biased region" description="Basic and acidic residues" evidence="2">
    <location>
        <begin position="1602"/>
        <end position="1611"/>
    </location>
</feature>
<dbReference type="InterPro" id="IPR032675">
    <property type="entry name" value="LRR_dom_sf"/>
</dbReference>
<reference evidence="4" key="1">
    <citation type="journal article" date="2023" name="Mol. Biol. Evol.">
        <title>Third-Generation Sequencing Reveals the Adaptive Role of the Epigenome in Three Deep-Sea Polychaetes.</title>
        <authorList>
            <person name="Perez M."/>
            <person name="Aroh O."/>
            <person name="Sun Y."/>
            <person name="Lan Y."/>
            <person name="Juniper S.K."/>
            <person name="Young C.R."/>
            <person name="Angers B."/>
            <person name="Qian P.Y."/>
        </authorList>
    </citation>
    <scope>NUCLEOTIDE SEQUENCE</scope>
    <source>
        <strain evidence="4">P08H-3</strain>
    </source>
</reference>
<evidence type="ECO:0000313" key="4">
    <source>
        <dbReference type="EMBL" id="KAK2158240.1"/>
    </source>
</evidence>
<dbReference type="Gene3D" id="3.80.10.10">
    <property type="entry name" value="Ribonuclease Inhibitor"/>
    <property type="match status" value="2"/>
</dbReference>
<proteinExistence type="predicted"/>
<feature type="region of interest" description="Disordered" evidence="2">
    <location>
        <begin position="177"/>
        <end position="298"/>
    </location>
</feature>
<sequence length="1952" mass="217326">MVTRDRIIPRCLDNVGENTRYRNGYHGKGLLIRITPAPPLAGYNSLLDPHLAGYFSNTRMKRHLVKSGLITRRGNIVSENTYRLNMARKEHKKHVRDLLAQAIVHKTLDLERTRQVAIKQKLEEIAKIEMVRRVKGQHSMWTEMRDTLCAPQRSRPCCHNSASQTPRLIRVTMLTARPPDGESCNRHGDEDLLPYLKPSHKNGSRPSSVPSGSSRKSSEQMRPVSAPSKSHDKRSRSTEGQRGQTFMMLDEEGMPRSTRGRSASGSSDSDSRGRRSARGRSKSTSKYPTEELDDRHLYSLNSQSLRDYTMARYDMDSTRGPSPYRLPQLPPDMMPTPPTSRSPRSTNRPQHRGRSAKSQSKQTNTSRSNRGQLMLHRQEPAMKHQERVQTLCDVNMHYFGNSLSLEYERFDPRDEVMVEQQHCGGNTLIVFREKILPGNDFTFTSRRHRGYPFSLTFYVNGVLDCRLSTCCEYKHQSGARLGGKQGHFGMIGIDGTSPCYRCQINNTNNKKKRKRKLKGKKEADDEDENVHVAVEEDDKNSKDVNVRGIGDDQDIHMVKDDSIEVPVEDAMSDNYEEDFDDDDSSDDESSDDEEARTSSDEGESSREAEHFSDKNNHRSDVETSDERSEDTRSIHSDYSRSSMRSTSSESSTLRGRGQSGSSLQSTSRSSVRSSVRSSDKSPSRSSTVSSYTSDDHESKHSSAYDDGHTGSDNSRSGSTDGRSCSVNERLGSENEKLQLVNGMKLDKLCSPRGESSEYDLQTAGPQKLVGVRLQSDEKSKLNDPWLNPKMSVGLNSLSLNHQTEETSDDGNGESADSTKKVDIVRRRKLRGRHQRLEKGYHYSDEDFEEGEEKKSETSSRSLSSYSSSRSSSSSSSISRSSSPSQSSNDVLWNITVYTSKKQFAGTDAQVYIILHGDMPSKKNVKSDKIILDNSDDNFEKGRKDEFKRDAPNFEKLTKIRIGHDNSGTASAWHLDRVILENTLTGKSFIFHCNNWVSGCEDDNVVERELYPAGSDETKQSSKTPKVKWNVRVNTSDIPHAGTDADVYVLLTGELKNGRLKESEKIILDNSSNNFERNQCDQFTIETYDYANLTKLRIGHNNKSLGSAWHLNKASVLENIICIVSSFCMSGQPDVAVWYIITFENSESGKSYTFHCNKWLADNKDDQAIERELFPAGSEQARKSDTAKKSKWSIKVYTSDIRNAGTDSDVYIVLIGETEDGEVKESDKMILDNNKNNFERSQCDEFDIETYDYVRLRKLRIGHNNNGLGAAWHLNKVDYCRDYSPAIGGFESPVTTQDFDYGVVDNNLLCSVVMMVMLENRSSGVKYTFPCNKWLADDEGDCAVERELEPSDKSDEEPVVDELQERNDEQCEMGDEASHNISSTSSSSASLRSIDAEDASAMPVKIKAERVESTAVGKDYPDHSIRVDDEDSARSSADNGSPKDGHKDSPRTNDKDSPRGNYKSPPRGSDEGSLSKSDKDSQTSSDKDSTTGSNKSSPGSREKGSPNNSYKGSLRGSDKNSSRSTDKGSPRSIDRNSSNNSDNGPTRNSHNERALAAEKGEGKNMKSSPSSSSLSSSDSSDSSDGDEEDHKQVQSSQQPTNEGVERNDKEATDPVTSGQIKDSSIRPLVEGRKNIELVNKKLNEDQIRELCDAIRETGEVETLVLRHSDIGDDDLEKVAAAVNSTRSEDLEMLNLNFNGITAAGVHHLVDIIKNKPNLQILLLHNTAIGDEGLDVLVDALLQVNEAVDEDTKAIKEAAKGMVLNVIKNATETASTVDTEESRSSSDITSVGESENERLISKLEGLHRQGALNLEQLDIGDCQIGEHGINSLARLIRANTSLEHVCLTGNKAISPSAWERLGEALQNNTSLCECGLDYTDMRDQGVIHFLGGAEGNKSLQSLDLEGNKIGDEGGRRILDFLRSHPNLKDVNLMPGNHINPSLLDEIKREIAERN</sequence>
<dbReference type="SMART" id="SM00368">
    <property type="entry name" value="LRR_RI"/>
    <property type="match status" value="5"/>
</dbReference>
<feature type="compositionally biased region" description="Basic and acidic residues" evidence="2">
    <location>
        <begin position="693"/>
        <end position="709"/>
    </location>
</feature>
<comment type="caution">
    <text evidence="4">The sequence shown here is derived from an EMBL/GenBank/DDBJ whole genome shotgun (WGS) entry which is preliminary data.</text>
</comment>
<feature type="region of interest" description="Disordered" evidence="2">
    <location>
        <begin position="574"/>
        <end position="738"/>
    </location>
</feature>
<feature type="compositionally biased region" description="Pro residues" evidence="2">
    <location>
        <begin position="328"/>
        <end position="340"/>
    </location>
</feature>
<feature type="compositionally biased region" description="Acidic residues" evidence="2">
    <location>
        <begin position="574"/>
        <end position="594"/>
    </location>
</feature>
<feature type="compositionally biased region" description="Basic and acidic residues" evidence="2">
    <location>
        <begin position="1475"/>
        <end position="1488"/>
    </location>
</feature>
<dbReference type="Gene3D" id="2.40.180.10">
    <property type="entry name" value="Catalase core domain"/>
    <property type="match status" value="2"/>
</dbReference>
<dbReference type="Pfam" id="PF15257">
    <property type="entry name" value="DUF4590"/>
    <property type="match status" value="1"/>
</dbReference>
<protein>
    <recommendedName>
        <fullName evidence="3">PLAT domain-containing protein</fullName>
    </recommendedName>
</protein>
<dbReference type="Pfam" id="PF13516">
    <property type="entry name" value="LRR_6"/>
    <property type="match status" value="1"/>
</dbReference>
<feature type="compositionally biased region" description="Low complexity" evidence="2">
    <location>
        <begin position="256"/>
        <end position="268"/>
    </location>
</feature>
<dbReference type="SUPFAM" id="SSF52047">
    <property type="entry name" value="RNI-like"/>
    <property type="match status" value="1"/>
</dbReference>
<feature type="compositionally biased region" description="Low complexity" evidence="2">
    <location>
        <begin position="858"/>
        <end position="887"/>
    </location>
</feature>
<dbReference type="InterPro" id="IPR027962">
    <property type="entry name" value="ERICH3"/>
</dbReference>
<feature type="compositionally biased region" description="Basic and acidic residues" evidence="2">
    <location>
        <begin position="1515"/>
        <end position="1533"/>
    </location>
</feature>